<accession>A0A5B7DCM0</accession>
<organism evidence="2 3">
    <name type="scientific">Portunus trituberculatus</name>
    <name type="common">Swimming crab</name>
    <name type="synonym">Neptunus trituberculatus</name>
    <dbReference type="NCBI Taxonomy" id="210409"/>
    <lineage>
        <taxon>Eukaryota</taxon>
        <taxon>Metazoa</taxon>
        <taxon>Ecdysozoa</taxon>
        <taxon>Arthropoda</taxon>
        <taxon>Crustacea</taxon>
        <taxon>Multicrustacea</taxon>
        <taxon>Malacostraca</taxon>
        <taxon>Eumalacostraca</taxon>
        <taxon>Eucarida</taxon>
        <taxon>Decapoda</taxon>
        <taxon>Pleocyemata</taxon>
        <taxon>Brachyura</taxon>
        <taxon>Eubrachyura</taxon>
        <taxon>Portunoidea</taxon>
        <taxon>Portunidae</taxon>
        <taxon>Portuninae</taxon>
        <taxon>Portunus</taxon>
    </lineage>
</organism>
<feature type="compositionally biased region" description="Low complexity" evidence="1">
    <location>
        <begin position="13"/>
        <end position="28"/>
    </location>
</feature>
<evidence type="ECO:0000313" key="2">
    <source>
        <dbReference type="EMBL" id="MPC18795.1"/>
    </source>
</evidence>
<dbReference type="EMBL" id="VSRR010000711">
    <property type="protein sequence ID" value="MPC18795.1"/>
    <property type="molecule type" value="Genomic_DNA"/>
</dbReference>
<dbReference type="Proteomes" id="UP000324222">
    <property type="component" value="Unassembled WGS sequence"/>
</dbReference>
<dbReference type="AlphaFoldDB" id="A0A5B7DCM0"/>
<feature type="region of interest" description="Disordered" evidence="1">
    <location>
        <begin position="1"/>
        <end position="67"/>
    </location>
</feature>
<proteinExistence type="predicted"/>
<sequence>MTEGGQEPDSKRPAGPRTPSTRPRPVTPLEWPRKIPREQKEPLSLGAGGGGTEGGATSARRWEPVAPPALALTPRAIWETSDRCEDSSSLCSTAARV</sequence>
<comment type="caution">
    <text evidence="2">The sequence shown here is derived from an EMBL/GenBank/DDBJ whole genome shotgun (WGS) entry which is preliminary data.</text>
</comment>
<evidence type="ECO:0000256" key="1">
    <source>
        <dbReference type="SAM" id="MobiDB-lite"/>
    </source>
</evidence>
<reference evidence="2 3" key="1">
    <citation type="submission" date="2019-05" db="EMBL/GenBank/DDBJ databases">
        <title>Another draft genome of Portunus trituberculatus and its Hox gene families provides insights of decapod evolution.</title>
        <authorList>
            <person name="Jeong J.-H."/>
            <person name="Song I."/>
            <person name="Kim S."/>
            <person name="Choi T."/>
            <person name="Kim D."/>
            <person name="Ryu S."/>
            <person name="Kim W."/>
        </authorList>
    </citation>
    <scope>NUCLEOTIDE SEQUENCE [LARGE SCALE GENOMIC DNA]</scope>
    <source>
        <tissue evidence="2">Muscle</tissue>
    </source>
</reference>
<protein>
    <submittedName>
        <fullName evidence="2">Uncharacterized protein</fullName>
    </submittedName>
</protein>
<feature type="compositionally biased region" description="Basic and acidic residues" evidence="1">
    <location>
        <begin position="31"/>
        <end position="41"/>
    </location>
</feature>
<keyword evidence="3" id="KW-1185">Reference proteome</keyword>
<evidence type="ECO:0000313" key="3">
    <source>
        <dbReference type="Proteomes" id="UP000324222"/>
    </source>
</evidence>
<gene>
    <name evidence="2" type="ORF">E2C01_011689</name>
</gene>
<name>A0A5B7DCM0_PORTR</name>